<dbReference type="PANTHER" id="PTHR43439:SF2">
    <property type="entry name" value="ENZYME, PUTATIVE (JCVI)-RELATED"/>
    <property type="match status" value="1"/>
</dbReference>
<proteinExistence type="predicted"/>
<keyword evidence="2" id="KW-0597">Phosphoprotein</keyword>
<dbReference type="STRING" id="2512241.A0A553HZ47"/>
<dbReference type="Gene3D" id="3.40.50.720">
    <property type="entry name" value="NAD(P)-binding Rossmann-like Domain"/>
    <property type="match status" value="1"/>
</dbReference>
<dbReference type="InterPro" id="IPR000873">
    <property type="entry name" value="AMP-dep_synth/lig_dom"/>
</dbReference>
<dbReference type="InterPro" id="IPR013120">
    <property type="entry name" value="FAR_NAD-bd"/>
</dbReference>
<evidence type="ECO:0000256" key="2">
    <source>
        <dbReference type="ARBA" id="ARBA00022553"/>
    </source>
</evidence>
<dbReference type="Pfam" id="PF07993">
    <property type="entry name" value="NAD_binding_4"/>
    <property type="match status" value="1"/>
</dbReference>
<dbReference type="Pfam" id="PF00501">
    <property type="entry name" value="AMP-binding"/>
    <property type="match status" value="1"/>
</dbReference>
<evidence type="ECO:0000259" key="4">
    <source>
        <dbReference type="Pfam" id="PF00501"/>
    </source>
</evidence>
<dbReference type="PROSITE" id="PS00455">
    <property type="entry name" value="AMP_BINDING"/>
    <property type="match status" value="1"/>
</dbReference>
<protein>
    <recommendedName>
        <fullName evidence="8">Carrier domain-containing protein</fullName>
    </recommendedName>
</protein>
<dbReference type="AlphaFoldDB" id="A0A553HZ47"/>
<evidence type="ECO:0000256" key="1">
    <source>
        <dbReference type="ARBA" id="ARBA00022450"/>
    </source>
</evidence>
<keyword evidence="3" id="KW-0472">Membrane</keyword>
<feature type="transmembrane region" description="Helical" evidence="3">
    <location>
        <begin position="119"/>
        <end position="140"/>
    </location>
</feature>
<evidence type="ECO:0000313" key="7">
    <source>
        <dbReference type="Proteomes" id="UP000319160"/>
    </source>
</evidence>
<comment type="caution">
    <text evidence="6">The sequence shown here is derived from an EMBL/GenBank/DDBJ whole genome shotgun (WGS) entry which is preliminary data.</text>
</comment>
<dbReference type="SUPFAM" id="SSF51735">
    <property type="entry name" value="NAD(P)-binding Rossmann-fold domains"/>
    <property type="match status" value="1"/>
</dbReference>
<dbReference type="Gene3D" id="3.40.50.12780">
    <property type="entry name" value="N-terminal domain of ligase-like"/>
    <property type="match status" value="1"/>
</dbReference>
<dbReference type="InterPro" id="IPR020845">
    <property type="entry name" value="AMP-binding_CS"/>
</dbReference>
<evidence type="ECO:0000256" key="3">
    <source>
        <dbReference type="SAM" id="Phobius"/>
    </source>
</evidence>
<dbReference type="InterPro" id="IPR051414">
    <property type="entry name" value="Adenylate-forming_Reductase"/>
</dbReference>
<evidence type="ECO:0000259" key="5">
    <source>
        <dbReference type="Pfam" id="PF07993"/>
    </source>
</evidence>
<evidence type="ECO:0000313" key="6">
    <source>
        <dbReference type="EMBL" id="TRX93221.1"/>
    </source>
</evidence>
<keyword evidence="3" id="KW-0812">Transmembrane</keyword>
<dbReference type="SUPFAM" id="SSF56801">
    <property type="entry name" value="Acetyl-CoA synthetase-like"/>
    <property type="match status" value="1"/>
</dbReference>
<dbReference type="EMBL" id="VFLP01000030">
    <property type="protein sequence ID" value="TRX93221.1"/>
    <property type="molecule type" value="Genomic_DNA"/>
</dbReference>
<evidence type="ECO:0008006" key="8">
    <source>
        <dbReference type="Google" id="ProtNLM"/>
    </source>
</evidence>
<dbReference type="InterPro" id="IPR036291">
    <property type="entry name" value="NAD(P)-bd_dom_sf"/>
</dbReference>
<dbReference type="Proteomes" id="UP000319160">
    <property type="component" value="Unassembled WGS sequence"/>
</dbReference>
<sequence length="1050" mass="117136">MGRYHHSCFRRPVFKPKGPVSLADDNISESDISSLPDLIRFNARENPDHVFAIQSELREAISPESEDDRYGVQITFKQLDEMVRACESWIRIAVMSSNQYTKLGEQAPIAIYMESGVGLFLYLAALLSMNIPALLISARLSSPSVQHLLKKTNSKAILVSRRTSPSLSKQTSELAQIVQVEPYSAFMAHSSQTHETEDPPNDKSRYQSNGQRTALILHSSGTTGLPKPIFLPHRYLLGYAACHQFAHDEETNWVNLSTLPMYHGFGLLAPCLSLSIGMIVCFPPSSTIPATKSIMDLIRTFNCRSLMTVPSIVEDILCQPDEHERREALKLLAKLEFLAVGGGALKPEHGIKLAKHQIKLLNHYGVTEIGAIAPIFRPQSDYNWKFLRLRSDLGLELHPIPNSKYYRLVGYPIGCEEPFEVQDELERNDASSHVEIRILGRTDDVIVLKTGEKIQPRQLEDALNADPAIKTAVCVGSGFFELAVVIDPINENADDETTKEQAWKIISAMNPSIDHHARIISKNAIIVKPKGKTIPRSDKGSVMRQRVHEIFKEEIEDAYAAMELDTLGDGPFLDFANIEMGIRRLLPIITSNRLDGKRMSAEEDFFESGMDSLQTVHFSRYLGSGLRKLREERGSEKLQISADFIYRNPSIKKLTAGIASLINSEGEVQSGTTNDRIERIKAVSDEFMANLDRQLPSTEHTILMTGSTGNLGAHTLAKLTRIRTIGKIICLVRGQQTVSDGATSTFNVEGAESFLLSRQRSALEAAGIHLAPEQWAKVELLELSSIVGESETIELAEQSFVTRKATEPVRLLFSSSIAVARYYRQRGDNRGEDHVRSIVPESAILDPLVSMPMGYAEAKWVCEMYLDCVAKRLLGIEPVIVRVGQLSGPEKTSGVWKTEEHIPTLVHASQKIGAFPEMEGTASWMPVDRAASSLSEILMCRGKTGNFLHLENPVRQPLKDIFTIMANELGLQRPFMVPFEQWLQSVTVAGEIRSLESFYKDHFHQLAGGTVTLDTAKARTLSNGLMRSGGIDKDLIREYVHRWRRDGFLK</sequence>
<dbReference type="Pfam" id="PF23562">
    <property type="entry name" value="AMP-binding_C_3"/>
    <property type="match status" value="1"/>
</dbReference>
<keyword evidence="7" id="KW-1185">Reference proteome</keyword>
<feature type="domain" description="AMP-dependent synthetase/ligase" evidence="4">
    <location>
        <begin position="43"/>
        <end position="380"/>
    </location>
</feature>
<keyword evidence="3" id="KW-1133">Transmembrane helix</keyword>
<dbReference type="InterPro" id="IPR042099">
    <property type="entry name" value="ANL_N_sf"/>
</dbReference>
<dbReference type="PANTHER" id="PTHR43439">
    <property type="entry name" value="PHENYLACETATE-COENZYME A LIGASE"/>
    <property type="match status" value="1"/>
</dbReference>
<reference evidence="7" key="1">
    <citation type="submission" date="2019-06" db="EMBL/GenBank/DDBJ databases">
        <title>Draft genome sequence of the griseofulvin-producing fungus Xylaria cubensis strain G536.</title>
        <authorList>
            <person name="Mead M.E."/>
            <person name="Raja H.A."/>
            <person name="Steenwyk J.L."/>
            <person name="Knowles S.L."/>
            <person name="Oberlies N.H."/>
            <person name="Rokas A."/>
        </authorList>
    </citation>
    <scope>NUCLEOTIDE SEQUENCE [LARGE SCALE GENOMIC DNA]</scope>
    <source>
        <strain evidence="7">G536</strain>
    </source>
</reference>
<organism evidence="6 7">
    <name type="scientific">Xylaria flabelliformis</name>
    <dbReference type="NCBI Taxonomy" id="2512241"/>
    <lineage>
        <taxon>Eukaryota</taxon>
        <taxon>Fungi</taxon>
        <taxon>Dikarya</taxon>
        <taxon>Ascomycota</taxon>
        <taxon>Pezizomycotina</taxon>
        <taxon>Sordariomycetes</taxon>
        <taxon>Xylariomycetidae</taxon>
        <taxon>Xylariales</taxon>
        <taxon>Xylariaceae</taxon>
        <taxon>Xylaria</taxon>
    </lineage>
</organism>
<keyword evidence="1" id="KW-0596">Phosphopantetheine</keyword>
<accession>A0A553HZ47</accession>
<feature type="domain" description="Thioester reductase (TE)" evidence="5">
    <location>
        <begin position="788"/>
        <end position="932"/>
    </location>
</feature>
<name>A0A553HZ47_9PEZI</name>
<dbReference type="OrthoDB" id="429813at2759"/>
<gene>
    <name evidence="6" type="ORF">FHL15_005800</name>
</gene>